<protein>
    <submittedName>
        <fullName evidence="2">DUF6429 family protein</fullName>
    </submittedName>
</protein>
<proteinExistence type="predicted"/>
<name>A0ABV7IP27_9RHOB</name>
<dbReference type="Pfam" id="PF20008">
    <property type="entry name" value="DUF6429"/>
    <property type="match status" value="1"/>
</dbReference>
<sequence>MEIDRDKIDEAVLALLWLTLHDERRAWKGFDWDALERLHARGLIADPVNKAKSVVLTDEGLRQSEELFRALFTRPRS</sequence>
<feature type="domain" description="DUF6429" evidence="1">
    <location>
        <begin position="4"/>
        <end position="74"/>
    </location>
</feature>
<keyword evidence="3" id="KW-1185">Reference proteome</keyword>
<dbReference type="EMBL" id="JBHRTE010000103">
    <property type="protein sequence ID" value="MFC3170422.1"/>
    <property type="molecule type" value="Genomic_DNA"/>
</dbReference>
<dbReference type="RefSeq" id="WP_207471696.1">
    <property type="nucleotide sequence ID" value="NZ_JAFNAW010000082.1"/>
</dbReference>
<evidence type="ECO:0000313" key="3">
    <source>
        <dbReference type="Proteomes" id="UP001595557"/>
    </source>
</evidence>
<reference evidence="3" key="1">
    <citation type="journal article" date="2019" name="Int. J. Syst. Evol. Microbiol.">
        <title>The Global Catalogue of Microorganisms (GCM) 10K type strain sequencing project: providing services to taxonomists for standard genome sequencing and annotation.</title>
        <authorList>
            <consortium name="The Broad Institute Genomics Platform"/>
            <consortium name="The Broad Institute Genome Sequencing Center for Infectious Disease"/>
            <person name="Wu L."/>
            <person name="Ma J."/>
        </authorList>
    </citation>
    <scope>NUCLEOTIDE SEQUENCE [LARGE SCALE GENOMIC DNA]</scope>
    <source>
        <strain evidence="3">KCTC 52239</strain>
    </source>
</reference>
<dbReference type="InterPro" id="IPR045489">
    <property type="entry name" value="DUF6429"/>
</dbReference>
<dbReference type="Proteomes" id="UP001595557">
    <property type="component" value="Unassembled WGS sequence"/>
</dbReference>
<organism evidence="2 3">
    <name type="scientific">Paracoccus fontiphilus</name>
    <dbReference type="NCBI Taxonomy" id="1815556"/>
    <lineage>
        <taxon>Bacteria</taxon>
        <taxon>Pseudomonadati</taxon>
        <taxon>Pseudomonadota</taxon>
        <taxon>Alphaproteobacteria</taxon>
        <taxon>Rhodobacterales</taxon>
        <taxon>Paracoccaceae</taxon>
        <taxon>Paracoccus</taxon>
    </lineage>
</organism>
<accession>A0ABV7IP27</accession>
<comment type="caution">
    <text evidence="2">The sequence shown here is derived from an EMBL/GenBank/DDBJ whole genome shotgun (WGS) entry which is preliminary data.</text>
</comment>
<evidence type="ECO:0000259" key="1">
    <source>
        <dbReference type="Pfam" id="PF20008"/>
    </source>
</evidence>
<evidence type="ECO:0000313" key="2">
    <source>
        <dbReference type="EMBL" id="MFC3170422.1"/>
    </source>
</evidence>
<gene>
    <name evidence="2" type="ORF">ACFOD7_20550</name>
</gene>